<comment type="catalytic activity">
    <reaction evidence="1 10">
        <text>Transfers a segment of a (1-&gt;4)-alpha-D-glucan to a new position in an acceptor, which may be glucose or a (1-&gt;4)-alpha-D-glucan.</text>
        <dbReference type="EC" id="2.4.1.25"/>
    </reaction>
</comment>
<dbReference type="NCBIfam" id="TIGR00217">
    <property type="entry name" value="malQ"/>
    <property type="match status" value="1"/>
</dbReference>
<keyword evidence="14" id="KW-1185">Reference proteome</keyword>
<keyword evidence="6 10" id="KW-0808">Transferase</keyword>
<dbReference type="GO" id="GO:0005975">
    <property type="term" value="P:carbohydrate metabolic process"/>
    <property type="evidence" value="ECO:0007669"/>
    <property type="project" value="InterPro"/>
</dbReference>
<dbReference type="EC" id="2.4.1.25" evidence="3 10"/>
<dbReference type="Gene3D" id="3.20.20.80">
    <property type="entry name" value="Glycosidases"/>
    <property type="match status" value="1"/>
</dbReference>
<evidence type="ECO:0000313" key="12">
    <source>
        <dbReference type="EMBL" id="TBU87104.1"/>
    </source>
</evidence>
<dbReference type="InterPro" id="IPR017853">
    <property type="entry name" value="GH"/>
</dbReference>
<dbReference type="EMBL" id="QJUL01000042">
    <property type="protein sequence ID" value="TBU87104.1"/>
    <property type="molecule type" value="Genomic_DNA"/>
</dbReference>
<evidence type="ECO:0000256" key="11">
    <source>
        <dbReference type="SAM" id="MobiDB-lite"/>
    </source>
</evidence>
<evidence type="ECO:0000256" key="5">
    <source>
        <dbReference type="ARBA" id="ARBA00022676"/>
    </source>
</evidence>
<dbReference type="Proteomes" id="UP000293172">
    <property type="component" value="Unassembled WGS sequence"/>
</dbReference>
<dbReference type="GO" id="GO:0004134">
    <property type="term" value="F:4-alpha-glucanotransferase activity"/>
    <property type="evidence" value="ECO:0007669"/>
    <property type="project" value="UniProtKB-EC"/>
</dbReference>
<comment type="similarity">
    <text evidence="2 10">Belongs to the disproportionating enzyme family.</text>
</comment>
<evidence type="ECO:0000256" key="3">
    <source>
        <dbReference type="ARBA" id="ARBA00012560"/>
    </source>
</evidence>
<evidence type="ECO:0000313" key="14">
    <source>
        <dbReference type="Proteomes" id="UP000291334"/>
    </source>
</evidence>
<evidence type="ECO:0000256" key="4">
    <source>
        <dbReference type="ARBA" id="ARBA00020295"/>
    </source>
</evidence>
<evidence type="ECO:0000256" key="7">
    <source>
        <dbReference type="ARBA" id="ARBA00023277"/>
    </source>
</evidence>
<evidence type="ECO:0000313" key="15">
    <source>
        <dbReference type="Proteomes" id="UP000293172"/>
    </source>
</evidence>
<feature type="region of interest" description="Disordered" evidence="11">
    <location>
        <begin position="669"/>
        <end position="693"/>
    </location>
</feature>
<comment type="caution">
    <text evidence="12">The sequence shown here is derived from an EMBL/GenBank/DDBJ whole genome shotgun (WGS) entry which is preliminary data.</text>
</comment>
<dbReference type="Proteomes" id="UP000291334">
    <property type="component" value="Unassembled WGS sequence"/>
</dbReference>
<sequence>MSDRLLAELTHAAGLSIDWIDADGNAQAVTPEAQRRLLEALGHAAQSPQQIQHSLEHLHEQRRSAALGPLLTLEQHEKLSLARHFPAGSAFVLNLENGGRIEAHLDDEGRLPALDGCGYHQLLIGDRQVTLAVAPQACPSVAQLSGRSHARIWGLTAQLYSLRRPHDGGLGDTEALQALVRSAAGKGADALAISPVHAMFSANSHNYSPYSPSSRLFFNVLHAAPGSVLGEPMLHQAIHACGLREELARLESLELIDWPAVADSRQRILRHLHAAFIQAPHPLRGDFEAFRREGGDALLQHCRFEALHGFMSRNDLPQDWRVWPEQYRDPGNDAVRQFCAGHEHEIDYHAFAQWLIARGLDRAQSSAREAGMAIGLIADLAVGADAAGSQGWSRQAEMLQAVGIGAPPDILNRSGQSWGVSAFSPQGLQEHGFRAYIEMLRANLAHAGGIRIDHVMSLKRLWIIPQGEASEAGAYLNYPFQDLLRLLCLEAQRNRALVIGEDLGTVPDGLREELARRNILGMRVLLFEHNHSGFIAPQHWPRDALATTTTHDLPSIRGWLGSRDIHWRQAAGHRSDDHTQKDHALRAHETQALRQALQHHGHLHEQDSDEEERQLDASIAFIGHTPAPLVLLPLEDAMAVHEQPNLPGPGHEHPNWRRRWAERADRMLDQPAVSQRLQRLQQARREAEERYHD</sequence>
<evidence type="ECO:0000313" key="13">
    <source>
        <dbReference type="EMBL" id="TBV09481.1"/>
    </source>
</evidence>
<dbReference type="OrthoDB" id="9763489at2"/>
<evidence type="ECO:0000256" key="10">
    <source>
        <dbReference type="RuleBase" id="RU361207"/>
    </source>
</evidence>
<dbReference type="PANTHER" id="PTHR32438:SF5">
    <property type="entry name" value="4-ALPHA-GLUCANOTRANSFERASE DPE1, CHLOROPLASTIC_AMYLOPLASTIC"/>
    <property type="match status" value="1"/>
</dbReference>
<dbReference type="InterPro" id="IPR003385">
    <property type="entry name" value="Glyco_hydro_77"/>
</dbReference>
<dbReference type="PANTHER" id="PTHR32438">
    <property type="entry name" value="4-ALPHA-GLUCANOTRANSFERASE DPE1, CHLOROPLASTIC/AMYLOPLASTIC"/>
    <property type="match status" value="1"/>
</dbReference>
<feature type="compositionally biased region" description="Basic and acidic residues" evidence="11">
    <location>
        <begin position="683"/>
        <end position="693"/>
    </location>
</feature>
<evidence type="ECO:0000256" key="6">
    <source>
        <dbReference type="ARBA" id="ARBA00022679"/>
    </source>
</evidence>
<keyword evidence="5 10" id="KW-0328">Glycosyltransferase</keyword>
<gene>
    <name evidence="12" type="primary">malQ</name>
    <name evidence="13" type="ORF">DNK34_02805</name>
    <name evidence="12" type="ORF">DNK44_21320</name>
</gene>
<dbReference type="Pfam" id="PF02446">
    <property type="entry name" value="Glyco_hydro_77"/>
    <property type="match status" value="1"/>
</dbReference>
<protein>
    <recommendedName>
        <fullName evidence="4 10">4-alpha-glucanotransferase</fullName>
        <ecNumber evidence="3 10">2.4.1.25</ecNumber>
    </recommendedName>
    <alternativeName>
        <fullName evidence="8 10">Amylomaltase</fullName>
    </alternativeName>
    <alternativeName>
        <fullName evidence="9 10">Disproportionating enzyme</fullName>
    </alternativeName>
</protein>
<proteinExistence type="inferred from homology"/>
<evidence type="ECO:0000256" key="1">
    <source>
        <dbReference type="ARBA" id="ARBA00000439"/>
    </source>
</evidence>
<evidence type="ECO:0000256" key="8">
    <source>
        <dbReference type="ARBA" id="ARBA00031423"/>
    </source>
</evidence>
<dbReference type="SUPFAM" id="SSF51445">
    <property type="entry name" value="(Trans)glycosidases"/>
    <property type="match status" value="1"/>
</dbReference>
<reference evidence="14 15" key="1">
    <citation type="submission" date="2018-06" db="EMBL/GenBank/DDBJ databases">
        <title>Three novel Pseudomonas species isolated from symptomatic oak.</title>
        <authorList>
            <person name="Bueno-Gonzalez V."/>
            <person name="Brady C."/>
        </authorList>
    </citation>
    <scope>NUCLEOTIDE SEQUENCE [LARGE SCALE GENOMIC DNA]</scope>
    <source>
        <strain evidence="13 14">P26B</strain>
        <strain evidence="12 15">P6B</strain>
    </source>
</reference>
<dbReference type="RefSeq" id="WP_131177548.1">
    <property type="nucleotide sequence ID" value="NZ_QJUL01000042.1"/>
</dbReference>
<evidence type="ECO:0000256" key="9">
    <source>
        <dbReference type="ARBA" id="ARBA00031501"/>
    </source>
</evidence>
<evidence type="ECO:0000256" key="2">
    <source>
        <dbReference type="ARBA" id="ARBA00005684"/>
    </source>
</evidence>
<dbReference type="AlphaFoldDB" id="A0A4Q9QUV3"/>
<keyword evidence="7 10" id="KW-0119">Carbohydrate metabolism</keyword>
<dbReference type="EMBL" id="QJUM01000002">
    <property type="protein sequence ID" value="TBV09481.1"/>
    <property type="molecule type" value="Genomic_DNA"/>
</dbReference>
<organism evidence="12 15">
    <name type="scientific">Phytopseudomonas dryadis</name>
    <dbReference type="NCBI Taxonomy" id="2487520"/>
    <lineage>
        <taxon>Bacteria</taxon>
        <taxon>Pseudomonadati</taxon>
        <taxon>Pseudomonadota</taxon>
        <taxon>Gammaproteobacteria</taxon>
        <taxon>Pseudomonadales</taxon>
        <taxon>Pseudomonadaceae</taxon>
        <taxon>Phytopseudomonas</taxon>
    </lineage>
</organism>
<name>A0A4Q9QUV3_9GAMM</name>
<accession>A0A4Q9QUV3</accession>